<organism evidence="1 2">
    <name type="scientific">Massilia cellulosiltytica</name>
    <dbReference type="NCBI Taxonomy" id="2683234"/>
    <lineage>
        <taxon>Bacteria</taxon>
        <taxon>Pseudomonadati</taxon>
        <taxon>Pseudomonadota</taxon>
        <taxon>Betaproteobacteria</taxon>
        <taxon>Burkholderiales</taxon>
        <taxon>Oxalobacteraceae</taxon>
        <taxon>Telluria group</taxon>
        <taxon>Massilia</taxon>
    </lineage>
</organism>
<name>A0A7X3FXJ8_9BURK</name>
<sequence>MTIKVYRFAQYPVGNDVTLSHGYATMEFIILNKLTAVPDSEMDVDPAHVDQEGRYLGLNSINPT</sequence>
<gene>
    <name evidence="1" type="ORF">GPY61_04835</name>
</gene>
<proteinExistence type="predicted"/>
<accession>A0A7X3FXJ8</accession>
<evidence type="ECO:0000313" key="2">
    <source>
        <dbReference type="Proteomes" id="UP000443353"/>
    </source>
</evidence>
<dbReference type="EMBL" id="WSES01000002">
    <property type="protein sequence ID" value="MVW59249.1"/>
    <property type="molecule type" value="Genomic_DNA"/>
</dbReference>
<dbReference type="Proteomes" id="UP000443353">
    <property type="component" value="Unassembled WGS sequence"/>
</dbReference>
<dbReference type="RefSeq" id="WP_056135891.1">
    <property type="nucleotide sequence ID" value="NZ_WSES01000002.1"/>
</dbReference>
<evidence type="ECO:0000313" key="1">
    <source>
        <dbReference type="EMBL" id="MVW59249.1"/>
    </source>
</evidence>
<reference evidence="1 2" key="1">
    <citation type="submission" date="2019-12" db="EMBL/GenBank/DDBJ databases">
        <authorList>
            <person name="Li C."/>
            <person name="Zhao J."/>
        </authorList>
    </citation>
    <scope>NUCLEOTIDE SEQUENCE [LARGE SCALE GENOMIC DNA]</scope>
    <source>
        <strain evidence="1 2">NEAU-DD11</strain>
    </source>
</reference>
<keyword evidence="2" id="KW-1185">Reference proteome</keyword>
<protein>
    <submittedName>
        <fullName evidence="1">Uncharacterized protein</fullName>
    </submittedName>
</protein>
<comment type="caution">
    <text evidence="1">The sequence shown here is derived from an EMBL/GenBank/DDBJ whole genome shotgun (WGS) entry which is preliminary data.</text>
</comment>
<dbReference type="AlphaFoldDB" id="A0A7X3FXJ8"/>